<protein>
    <submittedName>
        <fullName evidence="5">Nitric oxide synthase-interacting protein</fullName>
    </submittedName>
</protein>
<gene>
    <name evidence="5" type="ORF">MNEG_14409</name>
</gene>
<dbReference type="PANTHER" id="PTHR13063:SF10">
    <property type="entry name" value="NITRIC OXIDE SYNTHASE-INTERACTING PROTEIN"/>
    <property type="match status" value="1"/>
</dbReference>
<dbReference type="AlphaFoldDB" id="A0A0D2J0F9"/>
<proteinExistence type="inferred from homology"/>
<dbReference type="EMBL" id="KK104683">
    <property type="protein sequence ID" value="KIY93552.1"/>
    <property type="molecule type" value="Genomic_DNA"/>
</dbReference>
<dbReference type="InterPro" id="IPR013083">
    <property type="entry name" value="Znf_RING/FYVE/PHD"/>
</dbReference>
<feature type="domain" description="Nitric oxide synthase-interacting protein zinc-finger" evidence="4">
    <location>
        <begin position="12"/>
        <end position="66"/>
    </location>
</feature>
<sequence>MGSEALTYEERKALGFGTVKERLGKDSHGNYNDCCLTLQPAVNPVVTPDGYLYSREAILENLLQQKKGIKRKLAEWEAAQKAEDDKATQKAAVEAEAALIAFDRANHMGLRDETARGIQTAITAEAEALLEGKGAGAKGVVSLRDNEERLKTLNAFWVPSKAPEAKLSKEKPDGSTYCPASGKKLRLKDLVDVKFTPVGEGDAGLFMDPITKDTFTNTSRLVVLTTTGDVLLEGTYEKCVKPDGVFKGKKTRVT</sequence>
<dbReference type="InterPro" id="IPR016818">
    <property type="entry name" value="NOSIP"/>
</dbReference>
<dbReference type="Pfam" id="PF15906">
    <property type="entry name" value="zf-NOSIP"/>
    <property type="match status" value="1"/>
</dbReference>
<reference evidence="5 6" key="1">
    <citation type="journal article" date="2013" name="BMC Genomics">
        <title>Reconstruction of the lipid metabolism for the microalga Monoraphidium neglectum from its genome sequence reveals characteristics suitable for biofuel production.</title>
        <authorList>
            <person name="Bogen C."/>
            <person name="Al-Dilaimi A."/>
            <person name="Albersmeier A."/>
            <person name="Wichmann J."/>
            <person name="Grundmann M."/>
            <person name="Rupp O."/>
            <person name="Lauersen K.J."/>
            <person name="Blifernez-Klassen O."/>
            <person name="Kalinowski J."/>
            <person name="Goesmann A."/>
            <person name="Mussgnug J.H."/>
            <person name="Kruse O."/>
        </authorList>
    </citation>
    <scope>NUCLEOTIDE SEQUENCE [LARGE SCALE GENOMIC DNA]</scope>
    <source>
        <strain evidence="5 6">SAG 48.87</strain>
    </source>
</reference>
<dbReference type="GeneID" id="25731968"/>
<dbReference type="OrthoDB" id="116827at2759"/>
<keyword evidence="3" id="KW-0539">Nucleus</keyword>
<dbReference type="SUPFAM" id="SSF57850">
    <property type="entry name" value="RING/U-box"/>
    <property type="match status" value="1"/>
</dbReference>
<evidence type="ECO:0000256" key="2">
    <source>
        <dbReference type="ARBA" id="ARBA00008126"/>
    </source>
</evidence>
<comment type="subcellular location">
    <subcellularLocation>
        <location evidence="1">Nucleus</location>
    </subcellularLocation>
</comment>
<accession>A0A0D2J0F9</accession>
<evidence type="ECO:0000313" key="6">
    <source>
        <dbReference type="Proteomes" id="UP000054498"/>
    </source>
</evidence>
<evidence type="ECO:0000313" key="5">
    <source>
        <dbReference type="EMBL" id="KIY93552.1"/>
    </source>
</evidence>
<dbReference type="KEGG" id="mng:MNEG_14409"/>
<evidence type="ECO:0000256" key="1">
    <source>
        <dbReference type="ARBA" id="ARBA00004123"/>
    </source>
</evidence>
<comment type="similarity">
    <text evidence="2">Belongs to the NOSIP family.</text>
</comment>
<dbReference type="Proteomes" id="UP000054498">
    <property type="component" value="Unassembled WGS sequence"/>
</dbReference>
<dbReference type="RefSeq" id="XP_013892572.1">
    <property type="nucleotide sequence ID" value="XM_014037118.1"/>
</dbReference>
<dbReference type="GO" id="GO:0061630">
    <property type="term" value="F:ubiquitin protein ligase activity"/>
    <property type="evidence" value="ECO:0007669"/>
    <property type="project" value="InterPro"/>
</dbReference>
<dbReference type="InterPro" id="IPR031790">
    <property type="entry name" value="Znf-NOSIP"/>
</dbReference>
<dbReference type="PANTHER" id="PTHR13063">
    <property type="entry name" value="ENOS INTERACTING PROTEIN"/>
    <property type="match status" value="1"/>
</dbReference>
<dbReference type="STRING" id="145388.A0A0D2J0F9"/>
<keyword evidence="6" id="KW-1185">Reference proteome</keyword>
<evidence type="ECO:0000259" key="4">
    <source>
        <dbReference type="Pfam" id="PF15906"/>
    </source>
</evidence>
<dbReference type="GO" id="GO:0005634">
    <property type="term" value="C:nucleus"/>
    <property type="evidence" value="ECO:0007669"/>
    <property type="project" value="UniProtKB-SubCell"/>
</dbReference>
<organism evidence="5 6">
    <name type="scientific">Monoraphidium neglectum</name>
    <dbReference type="NCBI Taxonomy" id="145388"/>
    <lineage>
        <taxon>Eukaryota</taxon>
        <taxon>Viridiplantae</taxon>
        <taxon>Chlorophyta</taxon>
        <taxon>core chlorophytes</taxon>
        <taxon>Chlorophyceae</taxon>
        <taxon>CS clade</taxon>
        <taxon>Sphaeropleales</taxon>
        <taxon>Selenastraceae</taxon>
        <taxon>Monoraphidium</taxon>
    </lineage>
</organism>
<name>A0A0D2J0F9_9CHLO</name>
<evidence type="ECO:0000256" key="3">
    <source>
        <dbReference type="ARBA" id="ARBA00023242"/>
    </source>
</evidence>
<dbReference type="Gene3D" id="3.30.40.10">
    <property type="entry name" value="Zinc/RING finger domain, C3HC4 (zinc finger)"/>
    <property type="match status" value="1"/>
</dbReference>
<dbReference type="CDD" id="cd16661">
    <property type="entry name" value="RING-Ubox1_NOSIP"/>
    <property type="match status" value="1"/>
</dbReference>